<dbReference type="HOGENOM" id="CLU_031275_3_0_11"/>
<organism evidence="10 11">
    <name type="scientific">Corynebacterium marinum DSM 44953</name>
    <dbReference type="NCBI Taxonomy" id="1224162"/>
    <lineage>
        <taxon>Bacteria</taxon>
        <taxon>Bacillati</taxon>
        <taxon>Actinomycetota</taxon>
        <taxon>Actinomycetes</taxon>
        <taxon>Mycobacteriales</taxon>
        <taxon>Corynebacteriaceae</taxon>
        <taxon>Corynebacterium</taxon>
    </lineage>
</organism>
<dbReference type="AlphaFoldDB" id="A0A0B6TEN5"/>
<feature type="compositionally biased region" description="Polar residues" evidence="8">
    <location>
        <begin position="463"/>
        <end position="474"/>
    </location>
</feature>
<evidence type="ECO:0000256" key="8">
    <source>
        <dbReference type="SAM" id="MobiDB-lite"/>
    </source>
</evidence>
<dbReference type="PANTHER" id="PTHR21716:SF53">
    <property type="entry name" value="PERMEASE PERM-RELATED"/>
    <property type="match status" value="1"/>
</dbReference>
<dbReference type="STRING" id="1224162.B840_04015"/>
<reference evidence="10 11" key="1">
    <citation type="submission" date="2014-05" db="EMBL/GenBank/DDBJ databases">
        <title>Complete genome sequence of Corynebacterium marinum DSM 44953.</title>
        <authorList>
            <person name="Schaffert L."/>
            <person name="Albersmeier A."/>
            <person name="Kalinowski J."/>
            <person name="Ruckert C."/>
        </authorList>
    </citation>
    <scope>NUCLEOTIDE SEQUENCE [LARGE SCALE GENOMIC DNA]</scope>
    <source>
        <strain evidence="10 11">DSM 44953</strain>
    </source>
</reference>
<keyword evidence="4" id="KW-1003">Cell membrane</keyword>
<dbReference type="Proteomes" id="UP000031928">
    <property type="component" value="Chromosome"/>
</dbReference>
<dbReference type="KEGG" id="cmq:B840_04015"/>
<evidence type="ECO:0008006" key="12">
    <source>
        <dbReference type="Google" id="ProtNLM"/>
    </source>
</evidence>
<feature type="transmembrane region" description="Helical" evidence="9">
    <location>
        <begin position="209"/>
        <end position="238"/>
    </location>
</feature>
<evidence type="ECO:0000256" key="6">
    <source>
        <dbReference type="ARBA" id="ARBA00022989"/>
    </source>
</evidence>
<evidence type="ECO:0000256" key="3">
    <source>
        <dbReference type="ARBA" id="ARBA00022448"/>
    </source>
</evidence>
<keyword evidence="7 9" id="KW-0472">Membrane</keyword>
<dbReference type="PANTHER" id="PTHR21716">
    <property type="entry name" value="TRANSMEMBRANE PROTEIN"/>
    <property type="match status" value="1"/>
</dbReference>
<evidence type="ECO:0000256" key="1">
    <source>
        <dbReference type="ARBA" id="ARBA00004651"/>
    </source>
</evidence>
<keyword evidence="11" id="KW-1185">Reference proteome</keyword>
<dbReference type="Pfam" id="PF01594">
    <property type="entry name" value="AI-2E_transport"/>
    <property type="match status" value="1"/>
</dbReference>
<dbReference type="InterPro" id="IPR002549">
    <property type="entry name" value="AI-2E-like"/>
</dbReference>
<proteinExistence type="inferred from homology"/>
<feature type="transmembrane region" description="Helical" evidence="9">
    <location>
        <begin position="79"/>
        <end position="97"/>
    </location>
</feature>
<protein>
    <recommendedName>
        <fullName evidence="12">Permease</fullName>
    </recommendedName>
</protein>
<feature type="transmembrane region" description="Helical" evidence="9">
    <location>
        <begin position="370"/>
        <end position="403"/>
    </location>
</feature>
<evidence type="ECO:0000256" key="7">
    <source>
        <dbReference type="ARBA" id="ARBA00023136"/>
    </source>
</evidence>
<feature type="transmembrane region" description="Helical" evidence="9">
    <location>
        <begin position="301"/>
        <end position="321"/>
    </location>
</feature>
<keyword evidence="3" id="KW-0813">Transport</keyword>
<feature type="transmembrane region" description="Helical" evidence="9">
    <location>
        <begin position="274"/>
        <end position="295"/>
    </location>
</feature>
<evidence type="ECO:0000256" key="2">
    <source>
        <dbReference type="ARBA" id="ARBA00009773"/>
    </source>
</evidence>
<feature type="region of interest" description="Disordered" evidence="8">
    <location>
        <begin position="1"/>
        <end position="33"/>
    </location>
</feature>
<accession>A0A0B6TEN5</accession>
<dbReference type="GO" id="GO:0005886">
    <property type="term" value="C:plasma membrane"/>
    <property type="evidence" value="ECO:0007669"/>
    <property type="project" value="UniProtKB-SubCell"/>
</dbReference>
<evidence type="ECO:0000313" key="10">
    <source>
        <dbReference type="EMBL" id="AJK68422.1"/>
    </source>
</evidence>
<evidence type="ECO:0000313" key="11">
    <source>
        <dbReference type="Proteomes" id="UP000031928"/>
    </source>
</evidence>
<feature type="transmembrane region" description="Helical" evidence="9">
    <location>
        <begin position="132"/>
        <end position="154"/>
    </location>
</feature>
<feature type="transmembrane region" description="Helical" evidence="9">
    <location>
        <begin position="328"/>
        <end position="350"/>
    </location>
</feature>
<comment type="similarity">
    <text evidence="2">Belongs to the autoinducer-2 exporter (AI-2E) (TC 2.A.86) family.</text>
</comment>
<gene>
    <name evidence="10" type="ORF">B840_04015</name>
</gene>
<comment type="subcellular location">
    <subcellularLocation>
        <location evidence="1">Cell membrane</location>
        <topology evidence="1">Multi-pass membrane protein</topology>
    </subcellularLocation>
</comment>
<sequence>MSGKMEPVTDQPTARPEPNDPSPTSAGTAEAAEAAAAAAENPAGFVGLEPTGPDASGRYVDQIDRSVVIGEWLKSFSMLALRMIIIVAFAYGAWLLLKVVGRGVLPVVFAIIVCTVLAPPTTWLRRRGLPSALAAMISMLGFFGFFGTIVWFIAPDIGRQSQILYLQSLEGVQRLQLWAQGPPLNVDGEDLSELINDAASWIQDQAGTIAGGIMTGVGTATSVIVTLFIVLVLTFFFLKDGPRFLPWARAVAGRRAGWHLTESLTRGWSTLGGFIRAQAIVSFIDAVFIGLGLVLVGVPMALALAVITFIAGFIPFVGAIVAGMLSVLVALVSLGFTEALIVLGIVLAVQQLEGNVLSPWLQSKAMDLHPVIVLVSVTVGGGLFGLIGSFLAVPFVAMIAVGFRYLQDMTALRAGEKLAADITWSTPEGELNGLLSEEEGRVRRRQWRESLSYVEEPRRSEAPSAQQKTKQQAAPETPSPAAPRSSGRGRLRLRIPVADKVFERFGRR</sequence>
<evidence type="ECO:0000256" key="5">
    <source>
        <dbReference type="ARBA" id="ARBA00022692"/>
    </source>
</evidence>
<feature type="region of interest" description="Disordered" evidence="8">
    <location>
        <begin position="453"/>
        <end position="493"/>
    </location>
</feature>
<keyword evidence="6 9" id="KW-1133">Transmembrane helix</keyword>
<feature type="transmembrane region" description="Helical" evidence="9">
    <location>
        <begin position="103"/>
        <end position="120"/>
    </location>
</feature>
<name>A0A0B6TEN5_9CORY</name>
<keyword evidence="5 9" id="KW-0812">Transmembrane</keyword>
<dbReference type="GO" id="GO:0055085">
    <property type="term" value="P:transmembrane transport"/>
    <property type="evidence" value="ECO:0007669"/>
    <property type="project" value="TreeGrafter"/>
</dbReference>
<evidence type="ECO:0000256" key="4">
    <source>
        <dbReference type="ARBA" id="ARBA00022475"/>
    </source>
</evidence>
<dbReference type="EMBL" id="CP007790">
    <property type="protein sequence ID" value="AJK68422.1"/>
    <property type="molecule type" value="Genomic_DNA"/>
</dbReference>
<evidence type="ECO:0000256" key="9">
    <source>
        <dbReference type="SAM" id="Phobius"/>
    </source>
</evidence>